<feature type="non-terminal residue" evidence="1">
    <location>
        <position position="58"/>
    </location>
</feature>
<sequence>VPAKKATDAIALAQKSAKFACCTPLDLYAAILYHDSCMQFKREEFWPGTNNPKGYPQA</sequence>
<proteinExistence type="predicted"/>
<accession>A0A381XE44</accession>
<dbReference type="EMBL" id="UINC01014850">
    <property type="protein sequence ID" value="SVA63019.1"/>
    <property type="molecule type" value="Genomic_DNA"/>
</dbReference>
<evidence type="ECO:0000313" key="1">
    <source>
        <dbReference type="EMBL" id="SVA63019.1"/>
    </source>
</evidence>
<feature type="non-terminal residue" evidence="1">
    <location>
        <position position="1"/>
    </location>
</feature>
<gene>
    <name evidence="1" type="ORF">METZ01_LOCUS115873</name>
</gene>
<organism evidence="1">
    <name type="scientific">marine metagenome</name>
    <dbReference type="NCBI Taxonomy" id="408172"/>
    <lineage>
        <taxon>unclassified sequences</taxon>
        <taxon>metagenomes</taxon>
        <taxon>ecological metagenomes</taxon>
    </lineage>
</organism>
<name>A0A381XE44_9ZZZZ</name>
<dbReference type="AlphaFoldDB" id="A0A381XE44"/>
<protein>
    <submittedName>
        <fullName evidence="1">Uncharacterized protein</fullName>
    </submittedName>
</protein>
<reference evidence="1" key="1">
    <citation type="submission" date="2018-05" db="EMBL/GenBank/DDBJ databases">
        <authorList>
            <person name="Lanie J.A."/>
            <person name="Ng W.-L."/>
            <person name="Kazmierczak K.M."/>
            <person name="Andrzejewski T.M."/>
            <person name="Davidsen T.M."/>
            <person name="Wayne K.J."/>
            <person name="Tettelin H."/>
            <person name="Glass J.I."/>
            <person name="Rusch D."/>
            <person name="Podicherti R."/>
            <person name="Tsui H.-C.T."/>
            <person name="Winkler M.E."/>
        </authorList>
    </citation>
    <scope>NUCLEOTIDE SEQUENCE</scope>
</reference>